<dbReference type="KEGG" id="step:IC006_0571"/>
<name>A0A510DT17_9CREN</name>
<keyword evidence="3" id="KW-1185">Reference proteome</keyword>
<feature type="compositionally biased region" description="Polar residues" evidence="1">
    <location>
        <begin position="25"/>
        <end position="46"/>
    </location>
</feature>
<evidence type="ECO:0000313" key="3">
    <source>
        <dbReference type="Proteomes" id="UP000322983"/>
    </source>
</evidence>
<dbReference type="Proteomes" id="UP000322983">
    <property type="component" value="Chromosome"/>
</dbReference>
<sequence>MHFTDSYQIYQVLDHHVVGKKYTHTTESYNSYSSPTCPDSQGTRRQ</sequence>
<proteinExistence type="predicted"/>
<dbReference type="AlphaFoldDB" id="A0A510DT17"/>
<gene>
    <name evidence="2" type="ORF">IC006_0571</name>
</gene>
<reference evidence="2 3" key="1">
    <citation type="journal article" date="2020" name="Int. J. Syst. Evol. Microbiol.">
        <title>Sulfuracidifex tepidarius gen. nov., sp. nov. and transfer of Sulfolobus metallicus Huber and Stetter 1992 to the genus Sulfuracidifex as Sulfuracidifex metallicus comb. nov.</title>
        <authorList>
            <person name="Itoh T."/>
            <person name="Miura T."/>
            <person name="Sakai H.D."/>
            <person name="Kato S."/>
            <person name="Ohkuma M."/>
            <person name="Takashina T."/>
        </authorList>
    </citation>
    <scope>NUCLEOTIDE SEQUENCE [LARGE SCALE GENOMIC DNA]</scope>
    <source>
        <strain evidence="2 3">IC-006</strain>
    </source>
</reference>
<evidence type="ECO:0000256" key="1">
    <source>
        <dbReference type="SAM" id="MobiDB-lite"/>
    </source>
</evidence>
<feature type="region of interest" description="Disordered" evidence="1">
    <location>
        <begin position="24"/>
        <end position="46"/>
    </location>
</feature>
<dbReference type="EMBL" id="AP018929">
    <property type="protein sequence ID" value="BBG23287.1"/>
    <property type="molecule type" value="Genomic_DNA"/>
</dbReference>
<protein>
    <submittedName>
        <fullName evidence="2">Uncharacterized protein</fullName>
    </submittedName>
</protein>
<accession>A0A510DT17</accession>
<organism evidence="2 3">
    <name type="scientific">Sulfuracidifex tepidarius</name>
    <dbReference type="NCBI Taxonomy" id="1294262"/>
    <lineage>
        <taxon>Archaea</taxon>
        <taxon>Thermoproteota</taxon>
        <taxon>Thermoprotei</taxon>
        <taxon>Sulfolobales</taxon>
        <taxon>Sulfolobaceae</taxon>
        <taxon>Sulfuracidifex</taxon>
    </lineage>
</organism>
<evidence type="ECO:0000313" key="2">
    <source>
        <dbReference type="EMBL" id="BBG23287.1"/>
    </source>
</evidence>